<evidence type="ECO:0000313" key="19">
    <source>
        <dbReference type="Proteomes" id="UP000215914"/>
    </source>
</evidence>
<evidence type="ECO:0000256" key="5">
    <source>
        <dbReference type="ARBA" id="ARBA00022679"/>
    </source>
</evidence>
<dbReference type="SMART" id="SM00184">
    <property type="entry name" value="RING"/>
    <property type="match status" value="1"/>
</dbReference>
<accession>A0A251VJL9</accession>
<evidence type="ECO:0000256" key="4">
    <source>
        <dbReference type="ARBA" id="ARBA00012483"/>
    </source>
</evidence>
<gene>
    <name evidence="18" type="ORF">HannXRQ_Chr02g0053691</name>
    <name evidence="17" type="ORF">HanXRQr2_Chr07g0300781</name>
</gene>
<keyword evidence="5" id="KW-0808">Transferase</keyword>
<dbReference type="EC" id="2.3.2.27" evidence="4"/>
<comment type="catalytic activity">
    <reaction evidence="1">
        <text>S-ubiquitinyl-[E2 ubiquitin-conjugating enzyme]-L-cysteine + [acceptor protein]-L-lysine = [E2 ubiquitin-conjugating enzyme]-L-cysteine + N(6)-ubiquitinyl-[acceptor protein]-L-lysine.</text>
        <dbReference type="EC" id="2.3.2.27"/>
    </reaction>
</comment>
<evidence type="ECO:0000256" key="7">
    <source>
        <dbReference type="ARBA" id="ARBA00022723"/>
    </source>
</evidence>
<evidence type="ECO:0000256" key="9">
    <source>
        <dbReference type="ARBA" id="ARBA00022786"/>
    </source>
</evidence>
<evidence type="ECO:0000256" key="14">
    <source>
        <dbReference type="PROSITE-ProRule" id="PRU00175"/>
    </source>
</evidence>
<reference evidence="17 19" key="1">
    <citation type="journal article" date="2017" name="Nature">
        <title>The sunflower genome provides insights into oil metabolism, flowering and Asterid evolution.</title>
        <authorList>
            <person name="Badouin H."/>
            <person name="Gouzy J."/>
            <person name="Grassa C.J."/>
            <person name="Murat F."/>
            <person name="Staton S.E."/>
            <person name="Cottret L."/>
            <person name="Lelandais-Briere C."/>
            <person name="Owens G.L."/>
            <person name="Carrere S."/>
            <person name="Mayjonade B."/>
            <person name="Legrand L."/>
            <person name="Gill N."/>
            <person name="Kane N.C."/>
            <person name="Bowers J.E."/>
            <person name="Hubner S."/>
            <person name="Bellec A."/>
            <person name="Berard A."/>
            <person name="Berges H."/>
            <person name="Blanchet N."/>
            <person name="Boniface M.C."/>
            <person name="Brunel D."/>
            <person name="Catrice O."/>
            <person name="Chaidir N."/>
            <person name="Claudel C."/>
            <person name="Donnadieu C."/>
            <person name="Faraut T."/>
            <person name="Fievet G."/>
            <person name="Helmstetter N."/>
            <person name="King M."/>
            <person name="Knapp S.J."/>
            <person name="Lai Z."/>
            <person name="Le Paslier M.C."/>
            <person name="Lippi Y."/>
            <person name="Lorenzon L."/>
            <person name="Mandel J.R."/>
            <person name="Marage G."/>
            <person name="Marchand G."/>
            <person name="Marquand E."/>
            <person name="Bret-Mestries E."/>
            <person name="Morien E."/>
            <person name="Nambeesan S."/>
            <person name="Nguyen T."/>
            <person name="Pegot-Espagnet P."/>
            <person name="Pouilly N."/>
            <person name="Raftis F."/>
            <person name="Sallet E."/>
            <person name="Schiex T."/>
            <person name="Thomas J."/>
            <person name="Vandecasteele C."/>
            <person name="Vares D."/>
            <person name="Vear F."/>
            <person name="Vautrin S."/>
            <person name="Crespi M."/>
            <person name="Mangin B."/>
            <person name="Burke J.M."/>
            <person name="Salse J."/>
            <person name="Munos S."/>
            <person name="Vincourt P."/>
            <person name="Rieseberg L.H."/>
            <person name="Langlade N.B."/>
        </authorList>
    </citation>
    <scope>NUCLEOTIDE SEQUENCE [LARGE SCALE GENOMIC DNA]</scope>
    <source>
        <strain evidence="19">cv. SF193</strain>
        <tissue evidence="17">Leaves</tissue>
    </source>
</reference>
<dbReference type="FunFam" id="3.30.40.10:FF:000187">
    <property type="entry name" value="E3 ubiquitin-protein ligase ATL6"/>
    <property type="match status" value="1"/>
</dbReference>
<evidence type="ECO:0000256" key="13">
    <source>
        <dbReference type="ARBA" id="ARBA00024209"/>
    </source>
</evidence>
<dbReference type="Proteomes" id="UP000215914">
    <property type="component" value="Chromosome 2"/>
</dbReference>
<reference evidence="17" key="3">
    <citation type="submission" date="2020-06" db="EMBL/GenBank/DDBJ databases">
        <title>Helianthus annuus Genome sequencing and assembly Release 2.</title>
        <authorList>
            <person name="Gouzy J."/>
            <person name="Langlade N."/>
            <person name="Munos S."/>
        </authorList>
    </citation>
    <scope>NUCLEOTIDE SEQUENCE</scope>
    <source>
        <tissue evidence="17">Leaves</tissue>
    </source>
</reference>
<evidence type="ECO:0000256" key="1">
    <source>
        <dbReference type="ARBA" id="ARBA00000900"/>
    </source>
</evidence>
<comment type="subcellular location">
    <subcellularLocation>
        <location evidence="2">Membrane</location>
        <topology evidence="2">Single-pass membrane protein</topology>
    </subcellularLocation>
</comment>
<protein>
    <recommendedName>
        <fullName evidence="4">RING-type E3 ubiquitin transferase</fullName>
        <ecNumber evidence="4">2.3.2.27</ecNumber>
    </recommendedName>
</protein>
<feature type="transmembrane region" description="Helical" evidence="15">
    <location>
        <begin position="17"/>
        <end position="39"/>
    </location>
</feature>
<dbReference type="InterPro" id="IPR001841">
    <property type="entry name" value="Znf_RING"/>
</dbReference>
<evidence type="ECO:0000256" key="8">
    <source>
        <dbReference type="ARBA" id="ARBA00022771"/>
    </source>
</evidence>
<dbReference type="InParanoid" id="A0A251VJL9"/>
<dbReference type="Gene3D" id="3.30.40.10">
    <property type="entry name" value="Zinc/RING finger domain, C3HC4 (zinc finger)"/>
    <property type="match status" value="1"/>
</dbReference>
<evidence type="ECO:0000256" key="10">
    <source>
        <dbReference type="ARBA" id="ARBA00022833"/>
    </source>
</evidence>
<dbReference type="PANTHER" id="PTHR46719:SF24">
    <property type="entry name" value="ZINC FINGER, RING_FYVE_PHD-TYPE-RELATED"/>
    <property type="match status" value="1"/>
</dbReference>
<keyword evidence="8 14" id="KW-0863">Zinc-finger</keyword>
<proteinExistence type="inferred from homology"/>
<sequence>MDVGEPSYTGEIHGGELYVYGLGFFFGFFFLIIVFYISYICKRYMCSQRPPPPPPTTTIDAHHIIRFSGGLDDDVLVTFPTFVYSEFNMPRKGDGCYICLAEYKPVDTIRLLPECGHLFHVRCIDTWLKAHPTCPVCRKSLVVA</sequence>
<keyword evidence="9" id="KW-0833">Ubl conjugation pathway</keyword>
<evidence type="ECO:0000256" key="2">
    <source>
        <dbReference type="ARBA" id="ARBA00004167"/>
    </source>
</evidence>
<dbReference type="SUPFAM" id="SSF57850">
    <property type="entry name" value="RING/U-box"/>
    <property type="match status" value="1"/>
</dbReference>
<feature type="domain" description="RING-type" evidence="16">
    <location>
        <begin position="96"/>
        <end position="138"/>
    </location>
</feature>
<keyword evidence="10" id="KW-0862">Zinc</keyword>
<keyword evidence="11 15" id="KW-1133">Transmembrane helix</keyword>
<dbReference type="STRING" id="4232.A0A251VJL9"/>
<keyword evidence="19" id="KW-1185">Reference proteome</keyword>
<dbReference type="PANTHER" id="PTHR46719">
    <property type="entry name" value="TRANSCRIPTION FACTOR C2H2 FAMILY-RELATED"/>
    <property type="match status" value="1"/>
</dbReference>
<keyword evidence="6 15" id="KW-0812">Transmembrane</keyword>
<keyword evidence="12 15" id="KW-0472">Membrane</keyword>
<dbReference type="EMBL" id="MNCJ02000322">
    <property type="protein sequence ID" value="KAF5799110.1"/>
    <property type="molecule type" value="Genomic_DNA"/>
</dbReference>
<evidence type="ECO:0000256" key="3">
    <source>
        <dbReference type="ARBA" id="ARBA00004906"/>
    </source>
</evidence>
<evidence type="ECO:0000256" key="12">
    <source>
        <dbReference type="ARBA" id="ARBA00023136"/>
    </source>
</evidence>
<evidence type="ECO:0000313" key="17">
    <source>
        <dbReference type="EMBL" id="KAF5799110.1"/>
    </source>
</evidence>
<dbReference type="InterPro" id="IPR013083">
    <property type="entry name" value="Znf_RING/FYVE/PHD"/>
</dbReference>
<evidence type="ECO:0000256" key="11">
    <source>
        <dbReference type="ARBA" id="ARBA00022989"/>
    </source>
</evidence>
<comment type="pathway">
    <text evidence="3">Protein modification; protein ubiquitination.</text>
</comment>
<evidence type="ECO:0000259" key="16">
    <source>
        <dbReference type="PROSITE" id="PS50089"/>
    </source>
</evidence>
<evidence type="ECO:0000313" key="18">
    <source>
        <dbReference type="EMBL" id="OTG35152.1"/>
    </source>
</evidence>
<dbReference type="AlphaFoldDB" id="A0A251VJL9"/>
<organism evidence="18 19">
    <name type="scientific">Helianthus annuus</name>
    <name type="common">Common sunflower</name>
    <dbReference type="NCBI Taxonomy" id="4232"/>
    <lineage>
        <taxon>Eukaryota</taxon>
        <taxon>Viridiplantae</taxon>
        <taxon>Streptophyta</taxon>
        <taxon>Embryophyta</taxon>
        <taxon>Tracheophyta</taxon>
        <taxon>Spermatophyta</taxon>
        <taxon>Magnoliopsida</taxon>
        <taxon>eudicotyledons</taxon>
        <taxon>Gunneridae</taxon>
        <taxon>Pentapetalae</taxon>
        <taxon>asterids</taxon>
        <taxon>campanulids</taxon>
        <taxon>Asterales</taxon>
        <taxon>Asteraceae</taxon>
        <taxon>Asteroideae</taxon>
        <taxon>Heliantheae alliance</taxon>
        <taxon>Heliantheae</taxon>
        <taxon>Helianthus</taxon>
    </lineage>
</organism>
<comment type="similarity">
    <text evidence="13">Belongs to the RING-type zinc finger family. ATL subfamily.</text>
</comment>
<dbReference type="PROSITE" id="PS50089">
    <property type="entry name" value="ZF_RING_2"/>
    <property type="match status" value="1"/>
</dbReference>
<evidence type="ECO:0000256" key="15">
    <source>
        <dbReference type="SAM" id="Phobius"/>
    </source>
</evidence>
<reference evidence="18" key="2">
    <citation type="submission" date="2017-02" db="EMBL/GenBank/DDBJ databases">
        <title>Sunflower complete genome.</title>
        <authorList>
            <person name="Langlade N."/>
            <person name="Munos S."/>
        </authorList>
    </citation>
    <scope>NUCLEOTIDE SEQUENCE [LARGE SCALE GENOMIC DNA]</scope>
    <source>
        <tissue evidence="18">Leaves</tissue>
    </source>
</reference>
<name>A0A251VJL9_HELAN</name>
<dbReference type="GO" id="GO:0008270">
    <property type="term" value="F:zinc ion binding"/>
    <property type="evidence" value="ECO:0007669"/>
    <property type="project" value="UniProtKB-KW"/>
</dbReference>
<dbReference type="Gramene" id="mRNA:HanXRQr2_Chr07g0300781">
    <property type="protein sequence ID" value="CDS:HanXRQr2_Chr07g0300781.1"/>
    <property type="gene ID" value="HanXRQr2_Chr07g0300781"/>
</dbReference>
<dbReference type="GO" id="GO:0016020">
    <property type="term" value="C:membrane"/>
    <property type="evidence" value="ECO:0007669"/>
    <property type="project" value="UniProtKB-SubCell"/>
</dbReference>
<keyword evidence="7" id="KW-0479">Metal-binding</keyword>
<dbReference type="GO" id="GO:0061630">
    <property type="term" value="F:ubiquitin protein ligase activity"/>
    <property type="evidence" value="ECO:0007669"/>
    <property type="project" value="UniProtKB-EC"/>
</dbReference>
<dbReference type="EMBL" id="CM007891">
    <property type="protein sequence ID" value="OTG35152.1"/>
    <property type="molecule type" value="Genomic_DNA"/>
</dbReference>
<dbReference type="InterPro" id="IPR045899">
    <property type="entry name" value="ATL71-like"/>
</dbReference>
<dbReference type="OMA" id="DDTHTTC"/>
<evidence type="ECO:0000256" key="6">
    <source>
        <dbReference type="ARBA" id="ARBA00022692"/>
    </source>
</evidence>
<dbReference type="Pfam" id="PF13639">
    <property type="entry name" value="zf-RING_2"/>
    <property type="match status" value="1"/>
</dbReference>